<evidence type="ECO:0000256" key="10">
    <source>
        <dbReference type="ARBA" id="ARBA00022989"/>
    </source>
</evidence>
<dbReference type="GO" id="GO:0043171">
    <property type="term" value="P:peptide catabolic process"/>
    <property type="evidence" value="ECO:0007669"/>
    <property type="project" value="TreeGrafter"/>
</dbReference>
<evidence type="ECO:0000259" key="21">
    <source>
        <dbReference type="Pfam" id="PF01699"/>
    </source>
</evidence>
<feature type="transmembrane region" description="Helical" evidence="19">
    <location>
        <begin position="219"/>
        <end position="237"/>
    </location>
</feature>
<keyword evidence="10 19" id="KW-1133">Transmembrane helix</keyword>
<protein>
    <recommendedName>
        <fullName evidence="15">Insulin-degrading enzyme</fullName>
        <ecNumber evidence="14">3.4.24.56</ecNumber>
    </recommendedName>
    <alternativeName>
        <fullName evidence="17">Insulin protease</fullName>
    </alternativeName>
    <alternativeName>
        <fullName evidence="16">Insulysin</fullName>
    </alternativeName>
</protein>
<evidence type="ECO:0000256" key="19">
    <source>
        <dbReference type="SAM" id="Phobius"/>
    </source>
</evidence>
<dbReference type="Pfam" id="PF05193">
    <property type="entry name" value="Peptidase_M16_C"/>
    <property type="match status" value="1"/>
</dbReference>
<feature type="non-terminal residue" evidence="24">
    <location>
        <position position="1"/>
    </location>
</feature>
<keyword evidence="9" id="KW-0862">Zinc</keyword>
<evidence type="ECO:0000256" key="7">
    <source>
        <dbReference type="ARBA" id="ARBA00022723"/>
    </source>
</evidence>
<dbReference type="GO" id="GO:0046872">
    <property type="term" value="F:metal ion binding"/>
    <property type="evidence" value="ECO:0007669"/>
    <property type="project" value="UniProtKB-KW"/>
</dbReference>
<sequence length="1062" mass="119863">MSAIQVITSLKRQLTTTVTDSQSGVITVPIWNRTVSNITVMAMGASAPVVLLSTTELWTNSYSAGNLGPSVIVGSAAFNTFITIATCVWCAYPVHHLFAYGWLCVILAVNTYGVVDVWEDTIISEGDDHVVELEASKHYKREGDVDSQEVGPPDTINANSTRTTTNKTRAYYRVEATKRLTGCNGQSIGTTSWRDQFIDAFRVSAHRDDRHREVQSATCFDYTLHVLTIFWKILFAFVPPARLGQGCACIIVSLICIGFMTALIADLSSHLGCTIGLKDSVTAITVVALGTGIPDALTGGLIAKYDRFGADLSIGSVMASNVVTVCLGIGIPWIIGPVVPYGVDYENIIKSVGDKREYKGLVLRNGLKILLISDVEADKSAAALDVAVGSMFDPRSVQGLAHFLEHMLFLGTGKYPVENDYHKYISSNGGARNAYTAPNNTNYHFDISTDFLAGTLDRFAQFFIEPLFTESATEKEMNAVHSEYERNIPMDSRRLSHLQRSLSDPTHDYSKFSTGNMETLKEIPYAKSIDVRQELLSFHERWYSANIMSLVVLGKESIEELEALVIPLFSRIKNNSVIAPKWTTNPFPDPFLQKQCYVVPNMDTRSLAITFPMPDMVDHHKSKPHRMLTHLIGHEGPGSLLSELKGRNWCTSLSAGHSVGSYRGFAFFNIGVDLTEQAMDSIDDIISLVFQYINLLKREGPKQWIFDELKQMQEIKFRFKEKERPMGYVIDLSHNIQDYPLDECLSAEYLLDEFRPDLITDLLNHLTPDRMRVTVVSKQFTTIADQTEKWYSTQYTQQDIPPEKIQKWLNIGFNDNLALPLKNDFIPYDFTLKSIDDNVKQMPQMIRNTEFSRVWHLQDNQYRTPKAFYIFKLTNPHVYDSPMHANASTLWTRVFMDSINEYSYSAQLAGLSYNFYRTVTGLELTFGGYNNKLNSLMTTVLDKLIAFKVDPKKFDVFKDKRIRDLKSYQSLSKPQLLGYYMNATTSDRDWTYEELLDTAYDISVDDVSALVSQLLSRFHIEALIHGNIDSSEAIDVCDVFETRFKSALNTKPIPLSQHFRNR</sequence>
<keyword evidence="11" id="KW-0482">Metalloprotease</keyword>
<dbReference type="FunFam" id="3.30.830.10:FF:000005">
    <property type="entry name" value="nardilysin isoform X1"/>
    <property type="match status" value="1"/>
</dbReference>
<dbReference type="Pfam" id="PF16187">
    <property type="entry name" value="Peptidase_M16_M"/>
    <property type="match status" value="1"/>
</dbReference>
<keyword evidence="5" id="KW-0645">Protease</keyword>
<dbReference type="SUPFAM" id="SSF63411">
    <property type="entry name" value="LuxS/MPP-like metallohydrolase"/>
    <property type="match status" value="3"/>
</dbReference>
<dbReference type="InterPro" id="IPR032632">
    <property type="entry name" value="Peptidase_M16_M"/>
</dbReference>
<dbReference type="InterPro" id="IPR011249">
    <property type="entry name" value="Metalloenz_LuxS/M16"/>
</dbReference>
<keyword evidence="12 19" id="KW-0472">Membrane</keyword>
<feature type="transmembrane region" description="Helical" evidence="19">
    <location>
        <begin position="97"/>
        <end position="115"/>
    </location>
</feature>
<evidence type="ECO:0000256" key="11">
    <source>
        <dbReference type="ARBA" id="ARBA00023049"/>
    </source>
</evidence>
<feature type="transmembrane region" description="Helical" evidence="19">
    <location>
        <begin position="38"/>
        <end position="59"/>
    </location>
</feature>
<evidence type="ECO:0000256" key="8">
    <source>
        <dbReference type="ARBA" id="ARBA00022801"/>
    </source>
</evidence>
<evidence type="ECO:0000256" key="16">
    <source>
        <dbReference type="ARBA" id="ARBA00074992"/>
    </source>
</evidence>
<feature type="domain" description="Sodium/calcium exchanger membrane region" evidence="21">
    <location>
        <begin position="27"/>
        <end position="97"/>
    </location>
</feature>
<dbReference type="InterPro" id="IPR001431">
    <property type="entry name" value="Pept_M16_Zn_BS"/>
</dbReference>
<dbReference type="GO" id="GO:0016020">
    <property type="term" value="C:membrane"/>
    <property type="evidence" value="ECO:0007669"/>
    <property type="project" value="UniProtKB-SubCell"/>
</dbReference>
<keyword evidence="4" id="KW-0106">Calcium</keyword>
<evidence type="ECO:0000256" key="12">
    <source>
        <dbReference type="ARBA" id="ARBA00023136"/>
    </source>
</evidence>
<evidence type="ECO:0000259" key="22">
    <source>
        <dbReference type="Pfam" id="PF05193"/>
    </source>
</evidence>
<evidence type="ECO:0000256" key="1">
    <source>
        <dbReference type="ARBA" id="ARBA00004141"/>
    </source>
</evidence>
<evidence type="ECO:0000259" key="23">
    <source>
        <dbReference type="Pfam" id="PF16187"/>
    </source>
</evidence>
<accession>A0A7R9QRY5</accession>
<dbReference type="InterPro" id="IPR004836">
    <property type="entry name" value="Na_Ca_Ex"/>
</dbReference>
<comment type="similarity">
    <text evidence="2 18">Belongs to the peptidase M16 family.</text>
</comment>
<comment type="subcellular location">
    <subcellularLocation>
        <location evidence="1">Membrane</location>
        <topology evidence="1">Multi-pass membrane protein</topology>
    </subcellularLocation>
</comment>
<dbReference type="InterPro" id="IPR004837">
    <property type="entry name" value="NaCa_Exmemb"/>
</dbReference>
<dbReference type="FunFam" id="3.30.830.10:FF:000004">
    <property type="entry name" value="Putative insulin-degrading enzyme"/>
    <property type="match status" value="1"/>
</dbReference>
<dbReference type="GO" id="GO:0005432">
    <property type="term" value="F:calcium:sodium antiporter activity"/>
    <property type="evidence" value="ECO:0007669"/>
    <property type="project" value="InterPro"/>
</dbReference>
<evidence type="ECO:0000313" key="24">
    <source>
        <dbReference type="EMBL" id="CAD7654928.1"/>
    </source>
</evidence>
<dbReference type="OrthoDB" id="6474849at2759"/>
<name>A0A7R9QRY5_9ACAR</name>
<evidence type="ECO:0000256" key="5">
    <source>
        <dbReference type="ARBA" id="ARBA00022670"/>
    </source>
</evidence>
<evidence type="ECO:0000256" key="2">
    <source>
        <dbReference type="ARBA" id="ARBA00007261"/>
    </source>
</evidence>
<evidence type="ECO:0000313" key="25">
    <source>
        <dbReference type="Proteomes" id="UP000728032"/>
    </source>
</evidence>
<feature type="domain" description="Peptidase M16 C-terminal" evidence="22">
    <location>
        <begin position="532"/>
        <end position="711"/>
    </location>
</feature>
<evidence type="ECO:0000256" key="4">
    <source>
        <dbReference type="ARBA" id="ARBA00022568"/>
    </source>
</evidence>
<dbReference type="InterPro" id="IPR050626">
    <property type="entry name" value="Peptidase_M16"/>
</dbReference>
<keyword evidence="7" id="KW-0479">Metal-binding</keyword>
<evidence type="ECO:0000256" key="17">
    <source>
        <dbReference type="ARBA" id="ARBA00080349"/>
    </source>
</evidence>
<dbReference type="PANTHER" id="PTHR43690:SF18">
    <property type="entry name" value="INSULIN-DEGRADING ENZYME-RELATED"/>
    <property type="match status" value="1"/>
</dbReference>
<reference evidence="24" key="1">
    <citation type="submission" date="2020-11" db="EMBL/GenBank/DDBJ databases">
        <authorList>
            <person name="Tran Van P."/>
        </authorList>
    </citation>
    <scope>NUCLEOTIDE SEQUENCE</scope>
</reference>
<evidence type="ECO:0000256" key="18">
    <source>
        <dbReference type="RuleBase" id="RU004447"/>
    </source>
</evidence>
<dbReference type="AlphaFoldDB" id="A0A7R9QRY5"/>
<dbReference type="EMBL" id="CAJPVJ010008742">
    <property type="protein sequence ID" value="CAG2172115.1"/>
    <property type="molecule type" value="Genomic_DNA"/>
</dbReference>
<proteinExistence type="inferred from homology"/>
<dbReference type="EC" id="3.4.24.56" evidence="14"/>
<dbReference type="Gene3D" id="3.30.830.10">
    <property type="entry name" value="Metalloenzyme, LuxS/M16 peptidase-like"/>
    <property type="match status" value="3"/>
</dbReference>
<dbReference type="PRINTS" id="PR01259">
    <property type="entry name" value="NACAEXCHNGR"/>
</dbReference>
<keyword evidence="4" id="KW-0813">Transport</keyword>
<keyword evidence="6 19" id="KW-0812">Transmembrane</keyword>
<dbReference type="Pfam" id="PF01699">
    <property type="entry name" value="Na_Ca_ex"/>
    <property type="match status" value="2"/>
</dbReference>
<dbReference type="GO" id="GO:0004222">
    <property type="term" value="F:metalloendopeptidase activity"/>
    <property type="evidence" value="ECO:0007669"/>
    <property type="project" value="UniProtKB-EC"/>
</dbReference>
<gene>
    <name evidence="24" type="ORF">ONB1V03_LOCUS11573</name>
</gene>
<evidence type="ECO:0000256" key="14">
    <source>
        <dbReference type="ARBA" id="ARBA00066874"/>
    </source>
</evidence>
<keyword evidence="3" id="KW-0050">Antiport</keyword>
<evidence type="ECO:0000256" key="13">
    <source>
        <dbReference type="ARBA" id="ARBA00052248"/>
    </source>
</evidence>
<dbReference type="Pfam" id="PF00675">
    <property type="entry name" value="Peptidase_M16"/>
    <property type="match status" value="1"/>
</dbReference>
<evidence type="ECO:0000256" key="15">
    <source>
        <dbReference type="ARBA" id="ARBA00070422"/>
    </source>
</evidence>
<dbReference type="GO" id="GO:0005739">
    <property type="term" value="C:mitochondrion"/>
    <property type="evidence" value="ECO:0007669"/>
    <property type="project" value="TreeGrafter"/>
</dbReference>
<evidence type="ECO:0000256" key="3">
    <source>
        <dbReference type="ARBA" id="ARBA00022449"/>
    </source>
</evidence>
<dbReference type="FunFam" id="3.30.830.10:FF:000003">
    <property type="entry name" value="Insulin-degrading enzyme"/>
    <property type="match status" value="1"/>
</dbReference>
<keyword evidence="8" id="KW-0378">Hydrolase</keyword>
<feature type="domain" description="Peptidase M16 N-terminal" evidence="20">
    <location>
        <begin position="369"/>
        <end position="505"/>
    </location>
</feature>
<dbReference type="GO" id="GO:0051603">
    <property type="term" value="P:proteolysis involved in protein catabolic process"/>
    <property type="evidence" value="ECO:0007669"/>
    <property type="project" value="TreeGrafter"/>
</dbReference>
<dbReference type="PROSITE" id="PS00143">
    <property type="entry name" value="INSULINASE"/>
    <property type="match status" value="1"/>
</dbReference>
<dbReference type="Proteomes" id="UP000728032">
    <property type="component" value="Unassembled WGS sequence"/>
</dbReference>
<dbReference type="InterPro" id="IPR044880">
    <property type="entry name" value="NCX_ion-bd_dom_sf"/>
</dbReference>
<feature type="transmembrane region" description="Helical" evidence="19">
    <location>
        <begin position="71"/>
        <end position="91"/>
    </location>
</feature>
<dbReference type="GO" id="GO:0005829">
    <property type="term" value="C:cytosol"/>
    <property type="evidence" value="ECO:0007669"/>
    <property type="project" value="TreeGrafter"/>
</dbReference>
<organism evidence="24">
    <name type="scientific">Oppiella nova</name>
    <dbReference type="NCBI Taxonomy" id="334625"/>
    <lineage>
        <taxon>Eukaryota</taxon>
        <taxon>Metazoa</taxon>
        <taxon>Ecdysozoa</taxon>
        <taxon>Arthropoda</taxon>
        <taxon>Chelicerata</taxon>
        <taxon>Arachnida</taxon>
        <taxon>Acari</taxon>
        <taxon>Acariformes</taxon>
        <taxon>Sarcoptiformes</taxon>
        <taxon>Oribatida</taxon>
        <taxon>Brachypylina</taxon>
        <taxon>Oppioidea</taxon>
        <taxon>Oppiidae</taxon>
        <taxon>Oppiella</taxon>
    </lineage>
</organism>
<evidence type="ECO:0000259" key="20">
    <source>
        <dbReference type="Pfam" id="PF00675"/>
    </source>
</evidence>
<dbReference type="EMBL" id="OC923567">
    <property type="protein sequence ID" value="CAD7654928.1"/>
    <property type="molecule type" value="Genomic_DNA"/>
</dbReference>
<dbReference type="PANTHER" id="PTHR43690">
    <property type="entry name" value="NARDILYSIN"/>
    <property type="match status" value="1"/>
</dbReference>
<comment type="catalytic activity">
    <reaction evidence="13">
        <text>Degradation of insulin, glucagon and other polypeptides. No action on proteins.</text>
        <dbReference type="EC" id="3.4.24.56"/>
    </reaction>
</comment>
<dbReference type="InterPro" id="IPR007863">
    <property type="entry name" value="Peptidase_M16_C"/>
</dbReference>
<evidence type="ECO:0000256" key="6">
    <source>
        <dbReference type="ARBA" id="ARBA00022692"/>
    </source>
</evidence>
<dbReference type="Gene3D" id="1.20.1420.30">
    <property type="entry name" value="NCX, central ion-binding region"/>
    <property type="match status" value="1"/>
</dbReference>
<feature type="domain" description="Sodium/calcium exchanger membrane region" evidence="21">
    <location>
        <begin position="248"/>
        <end position="341"/>
    </location>
</feature>
<keyword evidence="4" id="KW-0109">Calcium transport</keyword>
<evidence type="ECO:0000256" key="9">
    <source>
        <dbReference type="ARBA" id="ARBA00022833"/>
    </source>
</evidence>
<keyword evidence="25" id="KW-1185">Reference proteome</keyword>
<keyword evidence="4" id="KW-0406">Ion transport</keyword>
<dbReference type="InterPro" id="IPR011765">
    <property type="entry name" value="Pept_M16_N"/>
</dbReference>
<feature type="transmembrane region" description="Helical" evidence="19">
    <location>
        <begin position="243"/>
        <end position="265"/>
    </location>
</feature>
<feature type="domain" description="Peptidase M16 middle/third" evidence="23">
    <location>
        <begin position="717"/>
        <end position="997"/>
    </location>
</feature>
<feature type="transmembrane region" description="Helical" evidence="19">
    <location>
        <begin position="312"/>
        <end position="335"/>
    </location>
</feature>